<dbReference type="SUPFAM" id="SSF53756">
    <property type="entry name" value="UDP-Glycosyltransferase/glycogen phosphorylase"/>
    <property type="match status" value="1"/>
</dbReference>
<dbReference type="PANTHER" id="PTHR11926:SF1553">
    <property type="entry name" value="GLYCOSYLTRANSFERASE"/>
    <property type="match status" value="1"/>
</dbReference>
<proteinExistence type="inferred from homology"/>
<comment type="caution">
    <text evidence="3">The sequence shown here is derived from an EMBL/GenBank/DDBJ whole genome shotgun (WGS) entry which is preliminary data.</text>
</comment>
<dbReference type="PANTHER" id="PTHR11926">
    <property type="entry name" value="GLUCOSYL/GLUCURONOSYL TRANSFERASES"/>
    <property type="match status" value="1"/>
</dbReference>
<name>A0AAW2LIJ6_9LAMI</name>
<dbReference type="EMBL" id="JACGWK010000013">
    <property type="protein sequence ID" value="KAL0318402.1"/>
    <property type="molecule type" value="Genomic_DNA"/>
</dbReference>
<evidence type="ECO:0000313" key="3">
    <source>
        <dbReference type="EMBL" id="KAL0318402.1"/>
    </source>
</evidence>
<reference evidence="3" key="1">
    <citation type="submission" date="2020-06" db="EMBL/GenBank/DDBJ databases">
        <authorList>
            <person name="Li T."/>
            <person name="Hu X."/>
            <person name="Zhang T."/>
            <person name="Song X."/>
            <person name="Zhang H."/>
            <person name="Dai N."/>
            <person name="Sheng W."/>
            <person name="Hou X."/>
            <person name="Wei L."/>
        </authorList>
    </citation>
    <scope>NUCLEOTIDE SEQUENCE</scope>
    <source>
        <strain evidence="3">G01</strain>
        <tissue evidence="3">Leaf</tissue>
    </source>
</reference>
<dbReference type="GO" id="GO:0080044">
    <property type="term" value="F:quercetin 7-O-glucosyltransferase activity"/>
    <property type="evidence" value="ECO:0007669"/>
    <property type="project" value="TreeGrafter"/>
</dbReference>
<accession>A0AAW2LIJ6</accession>
<reference evidence="3" key="2">
    <citation type="journal article" date="2024" name="Plant">
        <title>Genomic evolution and insights into agronomic trait innovations of Sesamum species.</title>
        <authorList>
            <person name="Miao H."/>
            <person name="Wang L."/>
            <person name="Qu L."/>
            <person name="Liu H."/>
            <person name="Sun Y."/>
            <person name="Le M."/>
            <person name="Wang Q."/>
            <person name="Wei S."/>
            <person name="Zheng Y."/>
            <person name="Lin W."/>
            <person name="Duan Y."/>
            <person name="Cao H."/>
            <person name="Xiong S."/>
            <person name="Wang X."/>
            <person name="Wei L."/>
            <person name="Li C."/>
            <person name="Ma Q."/>
            <person name="Ju M."/>
            <person name="Zhao R."/>
            <person name="Li G."/>
            <person name="Mu C."/>
            <person name="Tian Q."/>
            <person name="Mei H."/>
            <person name="Zhang T."/>
            <person name="Gao T."/>
            <person name="Zhang H."/>
        </authorList>
    </citation>
    <scope>NUCLEOTIDE SEQUENCE</scope>
    <source>
        <strain evidence="3">G01</strain>
    </source>
</reference>
<dbReference type="AlphaFoldDB" id="A0AAW2LIJ6"/>
<dbReference type="GO" id="GO:0080043">
    <property type="term" value="F:quercetin 3-O-glucosyltransferase activity"/>
    <property type="evidence" value="ECO:0007669"/>
    <property type="project" value="TreeGrafter"/>
</dbReference>
<organism evidence="3">
    <name type="scientific">Sesamum angustifolium</name>
    <dbReference type="NCBI Taxonomy" id="2727405"/>
    <lineage>
        <taxon>Eukaryota</taxon>
        <taxon>Viridiplantae</taxon>
        <taxon>Streptophyta</taxon>
        <taxon>Embryophyta</taxon>
        <taxon>Tracheophyta</taxon>
        <taxon>Spermatophyta</taxon>
        <taxon>Magnoliopsida</taxon>
        <taxon>eudicotyledons</taxon>
        <taxon>Gunneridae</taxon>
        <taxon>Pentapetalae</taxon>
        <taxon>asterids</taxon>
        <taxon>lamiids</taxon>
        <taxon>Lamiales</taxon>
        <taxon>Pedaliaceae</taxon>
        <taxon>Sesamum</taxon>
    </lineage>
</organism>
<evidence type="ECO:0000256" key="2">
    <source>
        <dbReference type="ARBA" id="ARBA00022679"/>
    </source>
</evidence>
<sequence>MFQKLEDEVAKALSGLWQVRMVGPIIRSAYLDEQIKIDAEYGGSLWESRGSICTKWLKGMPPKDKTQLSLGHQGAVGCFLTHRRWNSTLEALSLGVLIVAVPQWSDQSMNAKFIEEVWKVGVRAKKDGGGIVRKEEGCERGDGGGKNKEFRKNALSWRDNAKDAISPAGTSCDLLHPRSSRSVIWLMFKFVQVLFKGTNAANLTC</sequence>
<dbReference type="Pfam" id="PF00201">
    <property type="entry name" value="UDPGT"/>
    <property type="match status" value="1"/>
</dbReference>
<comment type="similarity">
    <text evidence="1">Belongs to the UDP-glycosyltransferase family.</text>
</comment>
<keyword evidence="2" id="KW-0808">Transferase</keyword>
<protein>
    <submittedName>
        <fullName evidence="3">UDP-glycosyltransferase 74E2</fullName>
    </submittedName>
</protein>
<evidence type="ECO:0000256" key="1">
    <source>
        <dbReference type="ARBA" id="ARBA00009995"/>
    </source>
</evidence>
<dbReference type="Gene3D" id="3.40.50.2000">
    <property type="entry name" value="Glycogen Phosphorylase B"/>
    <property type="match status" value="3"/>
</dbReference>
<dbReference type="InterPro" id="IPR002213">
    <property type="entry name" value="UDP_glucos_trans"/>
</dbReference>
<gene>
    <name evidence="3" type="ORF">Sangu_1996400</name>
</gene>